<evidence type="ECO:0000256" key="1">
    <source>
        <dbReference type="ARBA" id="ARBA00023015"/>
    </source>
</evidence>
<dbReference type="PANTHER" id="PTHR30136">
    <property type="entry name" value="HELIX-TURN-HELIX TRANSCRIPTIONAL REGULATOR, ICLR FAMILY"/>
    <property type="match status" value="1"/>
</dbReference>
<evidence type="ECO:0000256" key="2">
    <source>
        <dbReference type="ARBA" id="ARBA00023125"/>
    </source>
</evidence>
<sequence length="260" mass="28951">MADYSIRILSDSLKVIDALSAQRRPLTFTQISDLTKLNKTRLFRILSNLVDLHLVDEVNGNYLLGWRLFEIGQTVPQVHGFRLNTHESLRQLSDFIGETANFGVLTDGEILFMDVAEADRTLTTTFKVGSRLPAHLTSIGKAILASWSEQQVIQFFKGRPFVRLTPNSVRDLNHLLEQLKVVRERGWALDDQEFAEGVRCVGVGVKNYAGQTVAAVSISGPASRITDDKIPDIVSELQRVAEEFSRVLGWGGLNENGTAK</sequence>
<evidence type="ECO:0000313" key="6">
    <source>
        <dbReference type="EMBL" id="QUL99255.1"/>
    </source>
</evidence>
<keyword evidence="2" id="KW-0238">DNA-binding</keyword>
<keyword evidence="1" id="KW-0805">Transcription regulation</keyword>
<dbReference type="PROSITE" id="PS51077">
    <property type="entry name" value="HTH_ICLR"/>
    <property type="match status" value="1"/>
</dbReference>
<dbReference type="AlphaFoldDB" id="A0AAT9LHE3"/>
<reference evidence="6" key="2">
    <citation type="journal article" date="2023" name="Biology">
        <title>Prokaryotic Life Associated with Coal-Fire Gas Vents Revealed by Metagenomics.</title>
        <authorList>
            <person name="Kadnikov V.V."/>
            <person name="Mardanov A.V."/>
            <person name="Beletsky A.V."/>
            <person name="Karnachuk O.V."/>
            <person name="Ravin N.V."/>
        </authorList>
    </citation>
    <scope>NUCLEOTIDE SEQUENCE</scope>
    <source>
        <strain evidence="6">Bu02</strain>
    </source>
</reference>
<proteinExistence type="predicted"/>
<accession>A0AAT9LHE3</accession>
<evidence type="ECO:0000259" key="5">
    <source>
        <dbReference type="PROSITE" id="PS51078"/>
    </source>
</evidence>
<dbReference type="Gene3D" id="1.10.10.10">
    <property type="entry name" value="Winged helix-like DNA-binding domain superfamily/Winged helix DNA-binding domain"/>
    <property type="match status" value="1"/>
</dbReference>
<organism evidence="6">
    <name type="scientific">Candidatus Fermentithermobacillus carboniphilus</name>
    <dbReference type="NCBI Taxonomy" id="3085328"/>
    <lineage>
        <taxon>Bacteria</taxon>
        <taxon>Bacillati</taxon>
        <taxon>Bacillota</taxon>
        <taxon>Candidatus Fermentithermobacillia</taxon>
        <taxon>Candidatus Fermentithermobacillales</taxon>
        <taxon>Candidatus Fermentithermobacillaceae</taxon>
        <taxon>Candidatus Fermentithermobacillus</taxon>
    </lineage>
</organism>
<dbReference type="Pfam" id="PF01614">
    <property type="entry name" value="IclR_C"/>
    <property type="match status" value="1"/>
</dbReference>
<dbReference type="SUPFAM" id="SSF46785">
    <property type="entry name" value="Winged helix' DNA-binding domain"/>
    <property type="match status" value="1"/>
</dbReference>
<dbReference type="InterPro" id="IPR005471">
    <property type="entry name" value="Tscrpt_reg_IclR_N"/>
</dbReference>
<dbReference type="SUPFAM" id="SSF55781">
    <property type="entry name" value="GAF domain-like"/>
    <property type="match status" value="1"/>
</dbReference>
<dbReference type="InterPro" id="IPR036390">
    <property type="entry name" value="WH_DNA-bd_sf"/>
</dbReference>
<name>A0AAT9LHE3_9FIRM</name>
<dbReference type="InterPro" id="IPR050707">
    <property type="entry name" value="HTH_MetabolicPath_Reg"/>
</dbReference>
<dbReference type="EMBL" id="CP062796">
    <property type="protein sequence ID" value="QUL99255.1"/>
    <property type="molecule type" value="Genomic_DNA"/>
</dbReference>
<dbReference type="InterPro" id="IPR036388">
    <property type="entry name" value="WH-like_DNA-bd_sf"/>
</dbReference>
<dbReference type="Pfam" id="PF09339">
    <property type="entry name" value="HTH_IclR"/>
    <property type="match status" value="1"/>
</dbReference>
<dbReference type="GO" id="GO:0003677">
    <property type="term" value="F:DNA binding"/>
    <property type="evidence" value="ECO:0007669"/>
    <property type="project" value="UniProtKB-KW"/>
</dbReference>
<dbReference type="KEGG" id="fcz:IMF26_04145"/>
<keyword evidence="3" id="KW-0804">Transcription</keyword>
<evidence type="ECO:0000259" key="4">
    <source>
        <dbReference type="PROSITE" id="PS51077"/>
    </source>
</evidence>
<feature type="domain" description="IclR-ED" evidence="5">
    <location>
        <begin position="67"/>
        <end position="250"/>
    </location>
</feature>
<dbReference type="GO" id="GO:0003700">
    <property type="term" value="F:DNA-binding transcription factor activity"/>
    <property type="evidence" value="ECO:0007669"/>
    <property type="project" value="TreeGrafter"/>
</dbReference>
<dbReference type="SMART" id="SM00346">
    <property type="entry name" value="HTH_ICLR"/>
    <property type="match status" value="1"/>
</dbReference>
<feature type="domain" description="HTH iclR-type" evidence="4">
    <location>
        <begin position="6"/>
        <end position="66"/>
    </location>
</feature>
<gene>
    <name evidence="6" type="ORF">IMF26_04145</name>
</gene>
<protein>
    <submittedName>
        <fullName evidence="6">IclR family transcriptional regulator</fullName>
    </submittedName>
</protein>
<dbReference type="InterPro" id="IPR029016">
    <property type="entry name" value="GAF-like_dom_sf"/>
</dbReference>
<dbReference type="InterPro" id="IPR014757">
    <property type="entry name" value="Tscrpt_reg_IclR_C"/>
</dbReference>
<dbReference type="GO" id="GO:0045892">
    <property type="term" value="P:negative regulation of DNA-templated transcription"/>
    <property type="evidence" value="ECO:0007669"/>
    <property type="project" value="TreeGrafter"/>
</dbReference>
<dbReference type="PROSITE" id="PS51078">
    <property type="entry name" value="ICLR_ED"/>
    <property type="match status" value="1"/>
</dbReference>
<evidence type="ECO:0000256" key="3">
    <source>
        <dbReference type="ARBA" id="ARBA00023163"/>
    </source>
</evidence>
<dbReference type="PANTHER" id="PTHR30136:SF24">
    <property type="entry name" value="HTH-TYPE TRANSCRIPTIONAL REPRESSOR ALLR"/>
    <property type="match status" value="1"/>
</dbReference>
<dbReference type="Gene3D" id="3.30.450.40">
    <property type="match status" value="1"/>
</dbReference>
<reference evidence="6" key="1">
    <citation type="submission" date="2020-10" db="EMBL/GenBank/DDBJ databases">
        <authorList>
            <person name="Kadnikov V."/>
            <person name="Beletsky A.V."/>
            <person name="Mardanov A.V."/>
            <person name="Karnachuk O.V."/>
            <person name="Ravin N.V."/>
        </authorList>
    </citation>
    <scope>NUCLEOTIDE SEQUENCE</scope>
    <source>
        <strain evidence="6">Bu02</strain>
    </source>
</reference>